<name>A0A494YTQ2_9BACL</name>
<reference evidence="3 4" key="1">
    <citation type="journal article" date="2016" name="Antonie Van Leeuwenhoek">
        <title>Lysinibacillus endophyticus sp. nov., an indole-3-acetic acid producing endophytic bacterium isolated from corn root (Zea mays cv. Xinken-5).</title>
        <authorList>
            <person name="Yu J."/>
            <person name="Guan X."/>
            <person name="Liu C."/>
            <person name="Xiang W."/>
            <person name="Yu Z."/>
            <person name="Liu X."/>
            <person name="Wang G."/>
        </authorList>
    </citation>
    <scope>NUCLEOTIDE SEQUENCE [LARGE SCALE GENOMIC DNA]</scope>
    <source>
        <strain evidence="3 4">DSM 100506</strain>
    </source>
</reference>
<dbReference type="EMBL" id="RBZN01000063">
    <property type="protein sequence ID" value="RKQ13446.1"/>
    <property type="molecule type" value="Genomic_DNA"/>
</dbReference>
<dbReference type="OrthoDB" id="2678696at2"/>
<evidence type="ECO:0000256" key="1">
    <source>
        <dbReference type="SAM" id="Coils"/>
    </source>
</evidence>
<proteinExistence type="predicted"/>
<dbReference type="InterPro" id="IPR013324">
    <property type="entry name" value="RNA_pol_sigma_r3/r4-like"/>
</dbReference>
<evidence type="ECO:0000313" key="3">
    <source>
        <dbReference type="EMBL" id="RKQ13446.1"/>
    </source>
</evidence>
<feature type="coiled-coil region" evidence="1">
    <location>
        <begin position="75"/>
        <end position="102"/>
    </location>
</feature>
<dbReference type="GO" id="GO:0003677">
    <property type="term" value="F:DNA binding"/>
    <property type="evidence" value="ECO:0007669"/>
    <property type="project" value="InterPro"/>
</dbReference>
<sequence>MKQDFYEAVTLFREGKRGKIEENKSFKHLFPTLEIFLEETAPPPEYENLYDELTSRQREIFIKYYLHKTSISKISEELNIKKSTAQEHLENARTKVKNYFEKEPELV</sequence>
<dbReference type="AlphaFoldDB" id="A0A494YTQ2"/>
<organism evidence="3 4">
    <name type="scientific">Ureibacillus endophyticus</name>
    <dbReference type="NCBI Taxonomy" id="1978490"/>
    <lineage>
        <taxon>Bacteria</taxon>
        <taxon>Bacillati</taxon>
        <taxon>Bacillota</taxon>
        <taxon>Bacilli</taxon>
        <taxon>Bacillales</taxon>
        <taxon>Caryophanaceae</taxon>
        <taxon>Ureibacillus</taxon>
    </lineage>
</organism>
<dbReference type="RefSeq" id="WP_121215809.1">
    <property type="nucleotide sequence ID" value="NZ_RBZN01000063.1"/>
</dbReference>
<evidence type="ECO:0000313" key="4">
    <source>
        <dbReference type="Proteomes" id="UP000272238"/>
    </source>
</evidence>
<comment type="caution">
    <text evidence="3">The sequence shown here is derived from an EMBL/GenBank/DDBJ whole genome shotgun (WGS) entry which is preliminary data.</text>
</comment>
<evidence type="ECO:0000259" key="2">
    <source>
        <dbReference type="Pfam" id="PF08281"/>
    </source>
</evidence>
<dbReference type="Pfam" id="PF08281">
    <property type="entry name" value="Sigma70_r4_2"/>
    <property type="match status" value="1"/>
</dbReference>
<dbReference type="Gene3D" id="1.10.10.10">
    <property type="entry name" value="Winged helix-like DNA-binding domain superfamily/Winged helix DNA-binding domain"/>
    <property type="match status" value="1"/>
</dbReference>
<dbReference type="InterPro" id="IPR036388">
    <property type="entry name" value="WH-like_DNA-bd_sf"/>
</dbReference>
<gene>
    <name evidence="3" type="ORF">D8M03_16055</name>
</gene>
<dbReference type="InterPro" id="IPR013249">
    <property type="entry name" value="RNA_pol_sigma70_r4_t2"/>
</dbReference>
<keyword evidence="4" id="KW-1185">Reference proteome</keyword>
<accession>A0A494YTQ2</accession>
<dbReference type="Proteomes" id="UP000272238">
    <property type="component" value="Unassembled WGS sequence"/>
</dbReference>
<dbReference type="GO" id="GO:0006352">
    <property type="term" value="P:DNA-templated transcription initiation"/>
    <property type="evidence" value="ECO:0007669"/>
    <property type="project" value="InterPro"/>
</dbReference>
<protein>
    <recommendedName>
        <fullName evidence="2">RNA polymerase sigma factor 70 region 4 type 2 domain-containing protein</fullName>
    </recommendedName>
</protein>
<feature type="domain" description="RNA polymerase sigma factor 70 region 4 type 2" evidence="2">
    <location>
        <begin position="49"/>
        <end position="95"/>
    </location>
</feature>
<dbReference type="SUPFAM" id="SSF88659">
    <property type="entry name" value="Sigma3 and sigma4 domains of RNA polymerase sigma factors"/>
    <property type="match status" value="1"/>
</dbReference>
<dbReference type="GO" id="GO:0016987">
    <property type="term" value="F:sigma factor activity"/>
    <property type="evidence" value="ECO:0007669"/>
    <property type="project" value="InterPro"/>
</dbReference>
<keyword evidence="1" id="KW-0175">Coiled coil</keyword>